<accession>F8JPY8</accession>
<dbReference type="KEGG" id="scy:SCATT_16760"/>
<evidence type="ECO:0000313" key="2">
    <source>
        <dbReference type="Proteomes" id="UP000007842"/>
    </source>
</evidence>
<organism evidence="1 2">
    <name type="scientific">Streptantibioticus cattleyicolor (strain ATCC 35852 / DSM 46488 / JCM 4925 / NBRC 14057 / NRRL 8057)</name>
    <name type="common">Streptomyces cattleya</name>
    <dbReference type="NCBI Taxonomy" id="1003195"/>
    <lineage>
        <taxon>Bacteria</taxon>
        <taxon>Bacillati</taxon>
        <taxon>Actinomycetota</taxon>
        <taxon>Actinomycetes</taxon>
        <taxon>Kitasatosporales</taxon>
        <taxon>Streptomycetaceae</taxon>
        <taxon>Streptantibioticus</taxon>
    </lineage>
</organism>
<protein>
    <recommendedName>
        <fullName evidence="3">Prefoldin subunit 5</fullName>
    </recommendedName>
</protein>
<proteinExistence type="predicted"/>
<gene>
    <name evidence="1" type="ordered locus">SCATT_16760</name>
</gene>
<evidence type="ECO:0008006" key="3">
    <source>
        <dbReference type="Google" id="ProtNLM"/>
    </source>
</evidence>
<keyword evidence="2" id="KW-1185">Reference proteome</keyword>
<evidence type="ECO:0000313" key="1">
    <source>
        <dbReference type="EMBL" id="AEW94047.1"/>
    </source>
</evidence>
<dbReference type="HOGENOM" id="CLU_2865763_0_0_11"/>
<dbReference type="RefSeq" id="WP_014142437.1">
    <property type="nucleotide sequence ID" value="NC_016111.1"/>
</dbReference>
<dbReference type="PATRIC" id="fig|1003195.11.peg.3240"/>
<dbReference type="Proteomes" id="UP000007842">
    <property type="component" value="Chromosome"/>
</dbReference>
<accession>G8WP14</accession>
<name>F8JPY8_STREN</name>
<sequence>MAVTGGIRIGNAFIEITPQMDDATLTRQLAEVEKQIKAFYTRASDVTKAYSRLQTQLEAVVTAR</sequence>
<dbReference type="KEGG" id="sct:SCAT_1679"/>
<dbReference type="AlphaFoldDB" id="F8JPY8"/>
<dbReference type="EMBL" id="CP003219">
    <property type="protein sequence ID" value="AEW94047.1"/>
    <property type="molecule type" value="Genomic_DNA"/>
</dbReference>
<reference evidence="2" key="1">
    <citation type="submission" date="2011-12" db="EMBL/GenBank/DDBJ databases">
        <title>Complete genome sequence of Streptomyces cattleya strain DSM 46488.</title>
        <authorList>
            <person name="Ou H.-Y."/>
            <person name="Li P."/>
            <person name="Zhao C."/>
            <person name="O'Hagan D."/>
            <person name="Deng Z."/>
        </authorList>
    </citation>
    <scope>NUCLEOTIDE SEQUENCE [LARGE SCALE GENOMIC DNA]</scope>
    <source>
        <strain evidence="2">ATCC 35852 / DSM 46488 / JCM 4925 / NBRC 14057 / NRRL 8057</strain>
    </source>
</reference>
<dbReference type="STRING" id="1003195.SCATT_16760"/>